<protein>
    <submittedName>
        <fullName evidence="3">Uncharacterized protein</fullName>
    </submittedName>
</protein>
<comment type="caution">
    <text evidence="3">The sequence shown here is derived from an EMBL/GenBank/DDBJ whole genome shotgun (WGS) entry which is preliminary data.</text>
</comment>
<dbReference type="Proteomes" id="UP000288361">
    <property type="component" value="Unassembled WGS sequence"/>
</dbReference>
<feature type="coiled-coil region" evidence="1">
    <location>
        <begin position="55"/>
        <end position="89"/>
    </location>
</feature>
<dbReference type="AlphaFoldDB" id="A0A432YLX2"/>
<gene>
    <name evidence="3" type="ORF">CWI73_11000</name>
</gene>
<keyword evidence="1" id="KW-0175">Coiled coil</keyword>
<sequence length="221" mass="25125">MNVSTLLNIATSQAGSSQQSRQTEQPPAPEAKQATPGNDETFIDKAYRSLVLNRMGVDTEQLEEIEQKIEELESKSSLTKDEKDKLESLIKARDQLFEEAMRRQAEEGNSSQPSVTSNGIPTEIANKYDPRAISPDDMSLLAKDLHEAGVISWEQRSRMSFQFVKTHLYKTHTPESQQVDPSEPMDFVKVWEERVKANEYFNVPADQKARDQVILDVLRRV</sequence>
<dbReference type="EMBL" id="PIQA01000013">
    <property type="protein sequence ID" value="RUO61991.1"/>
    <property type="molecule type" value="Genomic_DNA"/>
</dbReference>
<feature type="region of interest" description="Disordered" evidence="2">
    <location>
        <begin position="1"/>
        <end position="41"/>
    </location>
</feature>
<feature type="compositionally biased region" description="Polar residues" evidence="2">
    <location>
        <begin position="107"/>
        <end position="120"/>
    </location>
</feature>
<accession>A0A432YLX2</accession>
<name>A0A432YLX2_9GAMM</name>
<evidence type="ECO:0000256" key="1">
    <source>
        <dbReference type="SAM" id="Coils"/>
    </source>
</evidence>
<organism evidence="3 4">
    <name type="scientific">Idiomarina piscisalsi</name>
    <dbReference type="NCBI Taxonomy" id="1096243"/>
    <lineage>
        <taxon>Bacteria</taxon>
        <taxon>Pseudomonadati</taxon>
        <taxon>Pseudomonadota</taxon>
        <taxon>Gammaproteobacteria</taxon>
        <taxon>Alteromonadales</taxon>
        <taxon>Idiomarinaceae</taxon>
        <taxon>Idiomarina</taxon>
    </lineage>
</organism>
<evidence type="ECO:0000313" key="3">
    <source>
        <dbReference type="EMBL" id="RUO61991.1"/>
    </source>
</evidence>
<proteinExistence type="predicted"/>
<evidence type="ECO:0000256" key="2">
    <source>
        <dbReference type="SAM" id="MobiDB-lite"/>
    </source>
</evidence>
<feature type="compositionally biased region" description="Polar residues" evidence="2">
    <location>
        <begin position="1"/>
        <end position="25"/>
    </location>
</feature>
<dbReference type="RefSeq" id="WP_126752822.1">
    <property type="nucleotide sequence ID" value="NZ_JBHUMT010000003.1"/>
</dbReference>
<evidence type="ECO:0000313" key="4">
    <source>
        <dbReference type="Proteomes" id="UP000288361"/>
    </source>
</evidence>
<reference evidence="3 4" key="1">
    <citation type="journal article" date="2011" name="Front. Microbiol.">
        <title>Genomic signatures of strain selection and enhancement in Bacillus atrophaeus var. globigii, a historical biowarfare simulant.</title>
        <authorList>
            <person name="Gibbons H.S."/>
            <person name="Broomall S.M."/>
            <person name="McNew L.A."/>
            <person name="Daligault H."/>
            <person name="Chapman C."/>
            <person name="Bruce D."/>
            <person name="Karavis M."/>
            <person name="Krepps M."/>
            <person name="McGregor P.A."/>
            <person name="Hong C."/>
            <person name="Park K.H."/>
            <person name="Akmal A."/>
            <person name="Feldman A."/>
            <person name="Lin J.S."/>
            <person name="Chang W.E."/>
            <person name="Higgs B.W."/>
            <person name="Demirev P."/>
            <person name="Lindquist J."/>
            <person name="Liem A."/>
            <person name="Fochler E."/>
            <person name="Read T.D."/>
            <person name="Tapia R."/>
            <person name="Johnson S."/>
            <person name="Bishop-Lilly K.A."/>
            <person name="Detter C."/>
            <person name="Han C."/>
            <person name="Sozhamannan S."/>
            <person name="Rosenzweig C.N."/>
            <person name="Skowronski E.W."/>
        </authorList>
    </citation>
    <scope>NUCLEOTIDE SEQUENCE [LARGE SCALE GENOMIC DNA]</scope>
    <source>
        <strain evidence="3 4">TPS4-2</strain>
    </source>
</reference>
<feature type="region of interest" description="Disordered" evidence="2">
    <location>
        <begin position="102"/>
        <end position="129"/>
    </location>
</feature>